<dbReference type="KEGG" id="pbor:BSF38_04811"/>
<dbReference type="EMBL" id="CP019082">
    <property type="protein sequence ID" value="APW63247.1"/>
    <property type="molecule type" value="Genomic_DNA"/>
</dbReference>
<accession>A0A1U7CWC3</accession>
<evidence type="ECO:0000313" key="1">
    <source>
        <dbReference type="EMBL" id="APW63247.1"/>
    </source>
</evidence>
<proteinExistence type="predicted"/>
<evidence type="ECO:0000313" key="2">
    <source>
        <dbReference type="Proteomes" id="UP000186309"/>
    </source>
</evidence>
<keyword evidence="2" id="KW-1185">Reference proteome</keyword>
<dbReference type="RefSeq" id="WP_076349626.1">
    <property type="nucleotide sequence ID" value="NZ_CP019082.1"/>
</dbReference>
<sequence>MPTQTPTIIPTQQRRAVGSRRATFGFALARDEMPMLDLLLASLPPRTTVSAAIRTLLYAEVARLEAAATLAD</sequence>
<reference evidence="2" key="1">
    <citation type="submission" date="2016-12" db="EMBL/GenBank/DDBJ databases">
        <title>Comparative genomics of four Isosphaeraceae planctomycetes: a common pool of plasmids and glycoside hydrolase genes.</title>
        <authorList>
            <person name="Ivanova A."/>
        </authorList>
    </citation>
    <scope>NUCLEOTIDE SEQUENCE [LARGE SCALE GENOMIC DNA]</scope>
    <source>
        <strain evidence="2">PX4</strain>
    </source>
</reference>
<protein>
    <submittedName>
        <fullName evidence="1">Uncharacterized protein</fullName>
    </submittedName>
</protein>
<gene>
    <name evidence="1" type="ORF">BSF38_04811</name>
</gene>
<name>A0A1U7CWC3_9BACT</name>
<dbReference type="AlphaFoldDB" id="A0A1U7CWC3"/>
<organism evidence="1 2">
    <name type="scientific">Paludisphaera borealis</name>
    <dbReference type="NCBI Taxonomy" id="1387353"/>
    <lineage>
        <taxon>Bacteria</taxon>
        <taxon>Pseudomonadati</taxon>
        <taxon>Planctomycetota</taxon>
        <taxon>Planctomycetia</taxon>
        <taxon>Isosphaerales</taxon>
        <taxon>Isosphaeraceae</taxon>
        <taxon>Paludisphaera</taxon>
    </lineage>
</organism>
<dbReference type="Proteomes" id="UP000186309">
    <property type="component" value="Chromosome"/>
</dbReference>